<sequence length="801" mass="87747">MQPAVIGHAVPALSVLHRRPTQVLQKGSARAATAKKEVGGVKRDSELEGTLKSKILRLRHNLDLPRPNASPTLHELLLATLEDLEKFYDKCMTSIQISNSDRGSPAQVLLQFYKVLKLAGDLWVEKCCESEKITFEEADVEDLKFEQLGALVLNRLDRMNIHIKEMFDLMKKDSASTLKSGEDLIKPDHCDKPQSPTSVLLEPSEVNPNLEGSQNIAYLPPLLHPLRLQAVGKLKPLGLKRLSFHLFPLVLDHRSKAVTETENITDELELDSLDATMVLKPISYAEIRSDGHADGSETDEDAALVSTPPASSSLPSDMFESSRPGTLRPTCTEQVSHAVNINRDGDDGSKTSDSTILVPPTLPILRVRATHLSPTPTPPPSPMLLTGIPWFFGSPRQQSGMEMEPVAYAMAIDDSDHVCTCCEPSETSFSVSPQSSSAASAPKIQTSFSPPSPQLSSPPSLLSKSAPVPPVTSPPRGCVLPASPPPPCASSNQVPSLPSPKASAPPPPPPLSVAKAINAKKTSTKLKRSTQMGSLYRLLKGKVEGSSLDGKASSGRKGQTGSCSDGKKSQGMADALAEMTKRSAYFRQIEEDVEKHSASIMELRSSINSFETKDMKDLLKFHQHVEQQLENLTDETQVLARFEGFPSKKLETVRMAAALYMKLESVVATLKGWSLAAPIAQQLAKVECYFNKIKEGMEVVERNKEEDSKRFKNHKIEFDFTVLVRIKEGMVDLSSDCIEMALKETREMGGETKSISNGFSTMLWRAFQLAFRVYNFAGGQDDRADRLAKDLAREIETCPPF</sequence>
<name>A0A9E7H4D3_9LILI</name>
<proteinExistence type="predicted"/>
<evidence type="ECO:0008006" key="5">
    <source>
        <dbReference type="Google" id="ProtNLM"/>
    </source>
</evidence>
<feature type="region of interest" description="Disordered" evidence="2">
    <location>
        <begin position="289"/>
        <end position="325"/>
    </location>
</feature>
<dbReference type="PANTHER" id="PTHR31342">
    <property type="entry name" value="PROTEIN CHUP1, CHLOROPLASTIC"/>
    <property type="match status" value="1"/>
</dbReference>
<protein>
    <recommendedName>
        <fullName evidence="5">Hydroxyproline-rich glycoprotein family protein</fullName>
    </recommendedName>
</protein>
<keyword evidence="1" id="KW-0175">Coiled coil</keyword>
<organism evidence="3 4">
    <name type="scientific">Musa troglodytarum</name>
    <name type="common">fe'i banana</name>
    <dbReference type="NCBI Taxonomy" id="320322"/>
    <lineage>
        <taxon>Eukaryota</taxon>
        <taxon>Viridiplantae</taxon>
        <taxon>Streptophyta</taxon>
        <taxon>Embryophyta</taxon>
        <taxon>Tracheophyta</taxon>
        <taxon>Spermatophyta</taxon>
        <taxon>Magnoliopsida</taxon>
        <taxon>Liliopsida</taxon>
        <taxon>Zingiberales</taxon>
        <taxon>Musaceae</taxon>
        <taxon>Musa</taxon>
    </lineage>
</organism>
<dbReference type="PANTHER" id="PTHR31342:SF16">
    <property type="entry name" value="TALIN_MIDDLE DOMAIN-CONTAINING PROTEIN"/>
    <property type="match status" value="1"/>
</dbReference>
<accession>A0A9E7H4D3</accession>
<dbReference type="EMBL" id="CP097510">
    <property type="protein sequence ID" value="URE27326.1"/>
    <property type="molecule type" value="Genomic_DNA"/>
</dbReference>
<gene>
    <name evidence="3" type="ORF">MUK42_33990</name>
</gene>
<dbReference type="Proteomes" id="UP001055439">
    <property type="component" value="Chromosome 8"/>
</dbReference>
<evidence type="ECO:0000313" key="3">
    <source>
        <dbReference type="EMBL" id="URE27326.1"/>
    </source>
</evidence>
<dbReference type="InterPro" id="IPR040265">
    <property type="entry name" value="CHUP1/IPGA1-like"/>
</dbReference>
<dbReference type="OrthoDB" id="2020598at2759"/>
<evidence type="ECO:0000256" key="2">
    <source>
        <dbReference type="SAM" id="MobiDB-lite"/>
    </source>
</evidence>
<feature type="compositionally biased region" description="Low complexity" evidence="2">
    <location>
        <begin position="427"/>
        <end position="442"/>
    </location>
</feature>
<feature type="compositionally biased region" description="Low complexity" evidence="2">
    <location>
        <begin position="489"/>
        <end position="502"/>
    </location>
</feature>
<keyword evidence="4" id="KW-1185">Reference proteome</keyword>
<feature type="region of interest" description="Disordered" evidence="2">
    <location>
        <begin position="427"/>
        <end position="511"/>
    </location>
</feature>
<dbReference type="AlphaFoldDB" id="A0A9E7H4D3"/>
<feature type="compositionally biased region" description="Low complexity" evidence="2">
    <location>
        <begin position="454"/>
        <end position="466"/>
    </location>
</feature>
<evidence type="ECO:0000256" key="1">
    <source>
        <dbReference type="ARBA" id="ARBA00023054"/>
    </source>
</evidence>
<evidence type="ECO:0000313" key="4">
    <source>
        <dbReference type="Proteomes" id="UP001055439"/>
    </source>
</evidence>
<feature type="region of interest" description="Disordered" evidence="2">
    <location>
        <begin position="545"/>
        <end position="573"/>
    </location>
</feature>
<reference evidence="3" key="1">
    <citation type="submission" date="2022-05" db="EMBL/GenBank/DDBJ databases">
        <title>The Musa troglodytarum L. genome provides insights into the mechanism of non-climacteric behaviour and enrichment of carotenoids.</title>
        <authorList>
            <person name="Wang J."/>
        </authorList>
    </citation>
    <scope>NUCLEOTIDE SEQUENCE</scope>
    <source>
        <tissue evidence="3">Leaf</tissue>
    </source>
</reference>